<evidence type="ECO:0000313" key="2">
    <source>
        <dbReference type="EMBL" id="RUO19293.1"/>
    </source>
</evidence>
<dbReference type="PANTHER" id="PTHR30383:SF24">
    <property type="entry name" value="THIOESTERASE 1_PROTEASE 1_LYSOPHOSPHOLIPASE L1"/>
    <property type="match status" value="1"/>
</dbReference>
<evidence type="ECO:0000259" key="1">
    <source>
        <dbReference type="Pfam" id="PF13472"/>
    </source>
</evidence>
<protein>
    <submittedName>
        <fullName evidence="2">Arylesterase</fullName>
    </submittedName>
</protein>
<dbReference type="InterPro" id="IPR008265">
    <property type="entry name" value="Lipase_GDSL_AS"/>
</dbReference>
<dbReference type="InterPro" id="IPR013830">
    <property type="entry name" value="SGNH_hydro"/>
</dbReference>
<dbReference type="InterPro" id="IPR036514">
    <property type="entry name" value="SGNH_hydro_sf"/>
</dbReference>
<dbReference type="InterPro" id="IPR051532">
    <property type="entry name" value="Ester_Hydrolysis_Enzymes"/>
</dbReference>
<dbReference type="Pfam" id="PF13472">
    <property type="entry name" value="Lipase_GDSL_2"/>
    <property type="match status" value="1"/>
</dbReference>
<dbReference type="GO" id="GO:0004622">
    <property type="term" value="F:phosphatidylcholine lysophospholipase activity"/>
    <property type="evidence" value="ECO:0007669"/>
    <property type="project" value="TreeGrafter"/>
</dbReference>
<evidence type="ECO:0000313" key="3">
    <source>
        <dbReference type="Proteomes" id="UP000288395"/>
    </source>
</evidence>
<dbReference type="CDD" id="cd01822">
    <property type="entry name" value="Lysophospholipase_L1_like"/>
    <property type="match status" value="1"/>
</dbReference>
<dbReference type="Proteomes" id="UP000288395">
    <property type="component" value="Unassembled WGS sequence"/>
</dbReference>
<name>A0A432VSG1_9GAMM</name>
<dbReference type="GO" id="GO:0006629">
    <property type="term" value="P:lipid metabolic process"/>
    <property type="evidence" value="ECO:0007669"/>
    <property type="project" value="InterPro"/>
</dbReference>
<gene>
    <name evidence="2" type="ORF">CWE08_09915</name>
</gene>
<sequence length="261" mass="29085">MIKIFLTKLSSIKLAYQPLTRTLLLAAMAVVMSLSFSIRAAHANVSLMVLGDSLSAGYGLSQADSWVSEIARDWQANHPHLEIINASISGETTAGGLNRLPDLLERHQPSMVFIELGGNDGLRGFNLTTMENNLREMVALIESRNIKVALSEVEIPPNLGRRYTEMFKQVFHDVAEDMDIPLVPFFMREIAIDESLMQNDGIHPNLAAQPIIATIMEPQLRQLLEKEVLAEQASSGQTQFKQAKPTYLQTEFRQHKTGISQ</sequence>
<dbReference type="PROSITE" id="PS01098">
    <property type="entry name" value="LIPASE_GDSL_SER"/>
    <property type="match status" value="1"/>
</dbReference>
<keyword evidence="3" id="KW-1185">Reference proteome</keyword>
<accession>A0A432VSG1</accession>
<comment type="caution">
    <text evidence="2">The sequence shown here is derived from an EMBL/GenBank/DDBJ whole genome shotgun (WGS) entry which is preliminary data.</text>
</comment>
<dbReference type="PANTHER" id="PTHR30383">
    <property type="entry name" value="THIOESTERASE 1/PROTEASE 1/LYSOPHOSPHOLIPASE L1"/>
    <property type="match status" value="1"/>
</dbReference>
<dbReference type="Gene3D" id="3.40.50.1110">
    <property type="entry name" value="SGNH hydrolase"/>
    <property type="match status" value="1"/>
</dbReference>
<dbReference type="AlphaFoldDB" id="A0A432VSG1"/>
<reference evidence="3" key="1">
    <citation type="journal article" date="2018" name="Front. Microbiol.">
        <title>Genome-Based Analysis Reveals the Taxonomy and Diversity of the Family Idiomarinaceae.</title>
        <authorList>
            <person name="Liu Y."/>
            <person name="Lai Q."/>
            <person name="Shao Z."/>
        </authorList>
    </citation>
    <scope>NUCLEOTIDE SEQUENCE [LARGE SCALE GENOMIC DNA]</scope>
    <source>
        <strain evidence="3">GBPy7</strain>
    </source>
</reference>
<dbReference type="OrthoDB" id="9786188at2"/>
<dbReference type="EMBL" id="PIPJ01000008">
    <property type="protein sequence ID" value="RUO19293.1"/>
    <property type="molecule type" value="Genomic_DNA"/>
</dbReference>
<dbReference type="SUPFAM" id="SSF52266">
    <property type="entry name" value="SGNH hydrolase"/>
    <property type="match status" value="1"/>
</dbReference>
<organism evidence="2 3">
    <name type="scientific">Aliidiomarina iranensis</name>
    <dbReference type="NCBI Taxonomy" id="1434071"/>
    <lineage>
        <taxon>Bacteria</taxon>
        <taxon>Pseudomonadati</taxon>
        <taxon>Pseudomonadota</taxon>
        <taxon>Gammaproteobacteria</taxon>
        <taxon>Alteromonadales</taxon>
        <taxon>Idiomarinaceae</taxon>
        <taxon>Aliidiomarina</taxon>
    </lineage>
</organism>
<feature type="domain" description="SGNH hydrolase-type esterase" evidence="1">
    <location>
        <begin position="49"/>
        <end position="207"/>
    </location>
</feature>
<proteinExistence type="predicted"/>